<evidence type="ECO:0000313" key="1">
    <source>
        <dbReference type="EMBL" id="DAD69223.1"/>
    </source>
</evidence>
<accession>A0A8S5LH48</accession>
<protein>
    <submittedName>
        <fullName evidence="1">Type I neck protein</fullName>
    </submittedName>
</protein>
<dbReference type="Pfam" id="PF04883">
    <property type="entry name" value="HK97-gp10_like"/>
    <property type="match status" value="1"/>
</dbReference>
<name>A0A8S5LH48_9CAUD</name>
<reference evidence="1" key="1">
    <citation type="journal article" date="2021" name="Proc. Natl. Acad. Sci. U.S.A.">
        <title>A Catalog of Tens of Thousands of Viruses from Human Metagenomes Reveals Hidden Associations with Chronic Diseases.</title>
        <authorList>
            <person name="Tisza M.J."/>
            <person name="Buck C.B."/>
        </authorList>
    </citation>
    <scope>NUCLEOTIDE SEQUENCE</scope>
    <source>
        <strain evidence="1">Cte0t5</strain>
    </source>
</reference>
<organism evidence="1">
    <name type="scientific">Myoviridae sp. cte0t5</name>
    <dbReference type="NCBI Taxonomy" id="2823549"/>
    <lineage>
        <taxon>Viruses</taxon>
        <taxon>Duplodnaviria</taxon>
        <taxon>Heunggongvirae</taxon>
        <taxon>Uroviricota</taxon>
        <taxon>Caudoviricetes</taxon>
    </lineage>
</organism>
<sequence>MVHVNVRFKGPIREDKVAQITKQAALKASRRTQGRIQRNIRAKGRVNSGRMVNSVTIERVPGKHPLNPTFEIGARTPYAAYQEKGTRAHGPVKAQRMVFTPKGSSKAVFAKWVKGIKGAHFVRDAVRLIKPSDFH</sequence>
<dbReference type="InterPro" id="IPR010064">
    <property type="entry name" value="HK97-gp10_tail"/>
</dbReference>
<dbReference type="EMBL" id="BK014717">
    <property type="protein sequence ID" value="DAD69223.1"/>
    <property type="molecule type" value="Genomic_DNA"/>
</dbReference>
<proteinExistence type="predicted"/>